<evidence type="ECO:0000256" key="1">
    <source>
        <dbReference type="ARBA" id="ARBA00001933"/>
    </source>
</evidence>
<comment type="cofactor">
    <cofactor evidence="1">
        <name>pyridoxal 5'-phosphate</name>
        <dbReference type="ChEBI" id="CHEBI:597326"/>
    </cofactor>
</comment>
<name>A0A316D5L4_9BACL</name>
<gene>
    <name evidence="7" type="ORF">C7459_116115</name>
</gene>
<dbReference type="AlphaFoldDB" id="A0A316D5L4"/>
<evidence type="ECO:0000256" key="5">
    <source>
        <dbReference type="ARBA" id="ARBA00023239"/>
    </source>
</evidence>
<organism evidence="7 8">
    <name type="scientific">Tumebacillus permanentifrigoris</name>
    <dbReference type="NCBI Taxonomy" id="378543"/>
    <lineage>
        <taxon>Bacteria</taxon>
        <taxon>Bacillati</taxon>
        <taxon>Bacillota</taxon>
        <taxon>Bacilli</taxon>
        <taxon>Bacillales</taxon>
        <taxon>Alicyclobacillaceae</taxon>
        <taxon>Tumebacillus</taxon>
    </lineage>
</organism>
<dbReference type="Proteomes" id="UP000245634">
    <property type="component" value="Unassembled WGS sequence"/>
</dbReference>
<dbReference type="SUPFAM" id="SSF53383">
    <property type="entry name" value="PLP-dependent transferases"/>
    <property type="match status" value="1"/>
</dbReference>
<dbReference type="InterPro" id="IPR015421">
    <property type="entry name" value="PyrdxlP-dep_Trfase_major"/>
</dbReference>
<sequence length="500" mass="54233">MSISTIPIMQAILSHLKGNPGSYHVPGHKMGRGLDGAMGSWLSQASRLDLTEIPGLDDLHAPEGAIREAQRLAAEAFGAQETYFLVNGSTAGNLAMILTAISPGEKLLVPRNLHKSVLNGLVLAQAQPVFYHPEVDEQFGIASGVAVETVREIVQAHPDARALLIVSPTYHGICSDLRAVAEIVHTAGMMLLVDEAHGAHFAFHEALPATAMQAGADMAVQSTHKTLGALTQASMLHVQGTRVDRTRLRKRLQLVQSTSPSYLLLASLDVARHQMQTEGHARLEQALQAVEKGAERLRAHPHLHLLQKTPGGFEVDPLKWTISVAGLGKTGSHVYEYLHAEKHLTLELSDPQNVLAVFSYADGERQVERLVQALEGIPMEGASEGFRSNEVLQARSPSEELTKSAQTKSTANSSWSSLEAKFLPHVAFEMDTESVPLQRAAGRCAGEMVIPYPPGIPLIVPGEVWTEELIAHVEALRATQVRFQGVEDSQLLEVRVLLRT</sequence>
<evidence type="ECO:0000256" key="3">
    <source>
        <dbReference type="ARBA" id="ARBA00022793"/>
    </source>
</evidence>
<keyword evidence="5" id="KW-0456">Lyase</keyword>
<proteinExistence type="inferred from homology"/>
<evidence type="ECO:0000313" key="8">
    <source>
        <dbReference type="Proteomes" id="UP000245634"/>
    </source>
</evidence>
<evidence type="ECO:0000313" key="7">
    <source>
        <dbReference type="EMBL" id="PWK07956.1"/>
    </source>
</evidence>
<dbReference type="InterPro" id="IPR015424">
    <property type="entry name" value="PyrdxlP-dep_Trfase"/>
</dbReference>
<evidence type="ECO:0000256" key="2">
    <source>
        <dbReference type="ARBA" id="ARBA00010671"/>
    </source>
</evidence>
<dbReference type="InterPro" id="IPR000310">
    <property type="entry name" value="Orn/Lys/Arg_deCO2ase_major_dom"/>
</dbReference>
<dbReference type="GO" id="GO:0016831">
    <property type="term" value="F:carboxy-lyase activity"/>
    <property type="evidence" value="ECO:0007669"/>
    <property type="project" value="UniProtKB-KW"/>
</dbReference>
<protein>
    <submittedName>
        <fullName evidence="7">Arginine decarboxylase</fullName>
    </submittedName>
</protein>
<dbReference type="CDD" id="cd00615">
    <property type="entry name" value="Orn_deC_like"/>
    <property type="match status" value="1"/>
</dbReference>
<dbReference type="Gene3D" id="3.40.640.10">
    <property type="entry name" value="Type I PLP-dependent aspartate aminotransferase-like (Major domain)"/>
    <property type="match status" value="1"/>
</dbReference>
<dbReference type="Gene3D" id="3.90.100.10">
    <property type="entry name" value="Orn/Lys/Arg decarboxylase, C-terminal domain"/>
    <property type="match status" value="1"/>
</dbReference>
<comment type="caution">
    <text evidence="7">The sequence shown here is derived from an EMBL/GenBank/DDBJ whole genome shotgun (WGS) entry which is preliminary data.</text>
</comment>
<dbReference type="SUPFAM" id="SSF55904">
    <property type="entry name" value="Ornithine decarboxylase C-terminal domain"/>
    <property type="match status" value="1"/>
</dbReference>
<dbReference type="InterPro" id="IPR008286">
    <property type="entry name" value="Prn/Lys/Arg_de-COase_C"/>
</dbReference>
<dbReference type="PANTHER" id="PTHR43277:SF4">
    <property type="entry name" value="ARGININE DECARBOXYLASE"/>
    <property type="match status" value="1"/>
</dbReference>
<dbReference type="PROSITE" id="PS00703">
    <property type="entry name" value="OKR_DC_1"/>
    <property type="match status" value="1"/>
</dbReference>
<comment type="similarity">
    <text evidence="2">Belongs to the Orn/Lys/Arg decarboxylase class-I family.</text>
</comment>
<reference evidence="7 8" key="1">
    <citation type="submission" date="2018-05" db="EMBL/GenBank/DDBJ databases">
        <title>Genomic Encyclopedia of Type Strains, Phase IV (KMG-IV): sequencing the most valuable type-strain genomes for metagenomic binning, comparative biology and taxonomic classification.</title>
        <authorList>
            <person name="Goeker M."/>
        </authorList>
    </citation>
    <scope>NUCLEOTIDE SEQUENCE [LARGE SCALE GENOMIC DNA]</scope>
    <source>
        <strain evidence="7 8">DSM 18773</strain>
    </source>
</reference>
<evidence type="ECO:0000259" key="6">
    <source>
        <dbReference type="PROSITE" id="PS00703"/>
    </source>
</evidence>
<dbReference type="Pfam" id="PF01276">
    <property type="entry name" value="OKR_DC_1"/>
    <property type="match status" value="1"/>
</dbReference>
<dbReference type="PANTHER" id="PTHR43277">
    <property type="entry name" value="ARGININE DECARBOXYLASE"/>
    <property type="match status" value="1"/>
</dbReference>
<keyword evidence="8" id="KW-1185">Reference proteome</keyword>
<dbReference type="InterPro" id="IPR036633">
    <property type="entry name" value="Prn/Lys/Arg_de-COase_C_sf"/>
</dbReference>
<dbReference type="OrthoDB" id="9815233at2"/>
<feature type="domain" description="Orn/Lys/Arg decarboxylases family 1 pyridoxal-P attachment site" evidence="6">
    <location>
        <begin position="220"/>
        <end position="234"/>
    </location>
</feature>
<keyword evidence="4" id="KW-0663">Pyridoxal phosphate</keyword>
<accession>A0A316D5L4</accession>
<dbReference type="RefSeq" id="WP_109690558.1">
    <property type="nucleotide sequence ID" value="NZ_QGGL01000016.1"/>
</dbReference>
<evidence type="ECO:0000256" key="4">
    <source>
        <dbReference type="ARBA" id="ARBA00022898"/>
    </source>
</evidence>
<dbReference type="Pfam" id="PF03711">
    <property type="entry name" value="OKR_DC_1_C"/>
    <property type="match status" value="1"/>
</dbReference>
<keyword evidence="3" id="KW-0210">Decarboxylase</keyword>
<dbReference type="InterPro" id="IPR052357">
    <property type="entry name" value="Orn_Lys_Arg_decarboxylase-I"/>
</dbReference>
<dbReference type="EMBL" id="QGGL01000016">
    <property type="protein sequence ID" value="PWK07956.1"/>
    <property type="molecule type" value="Genomic_DNA"/>
</dbReference>